<dbReference type="InterPro" id="IPR051068">
    <property type="entry name" value="MFS_Domain-Containing_Protein"/>
</dbReference>
<dbReference type="PROSITE" id="PS51382">
    <property type="entry name" value="SPX"/>
    <property type="match status" value="1"/>
</dbReference>
<keyword evidence="2 6" id="KW-0812">Transmembrane</keyword>
<feature type="non-terminal residue" evidence="8">
    <location>
        <position position="724"/>
    </location>
</feature>
<evidence type="ECO:0000256" key="2">
    <source>
        <dbReference type="ARBA" id="ARBA00022692"/>
    </source>
</evidence>
<evidence type="ECO:0000256" key="3">
    <source>
        <dbReference type="ARBA" id="ARBA00022989"/>
    </source>
</evidence>
<feature type="domain" description="SPX" evidence="7">
    <location>
        <begin position="2"/>
        <end position="150"/>
    </location>
</feature>
<name>A0A0G4HID4_9ALVE</name>
<dbReference type="PANTHER" id="PTHR23510:SF64">
    <property type="entry name" value="INNER MEMBRANE TRANSPORT PROTEIN YAJR"/>
    <property type="match status" value="1"/>
</dbReference>
<reference evidence="8" key="1">
    <citation type="submission" date="2014-11" db="EMBL/GenBank/DDBJ databases">
        <authorList>
            <person name="Otto D Thomas"/>
            <person name="Naeem Raeece"/>
        </authorList>
    </citation>
    <scope>NUCLEOTIDE SEQUENCE</scope>
</reference>
<dbReference type="InterPro" id="IPR036259">
    <property type="entry name" value="MFS_trans_sf"/>
</dbReference>
<dbReference type="Pfam" id="PF07690">
    <property type="entry name" value="MFS_1"/>
    <property type="match status" value="1"/>
</dbReference>
<feature type="transmembrane region" description="Helical" evidence="6">
    <location>
        <begin position="683"/>
        <end position="701"/>
    </location>
</feature>
<feature type="transmembrane region" description="Helical" evidence="6">
    <location>
        <begin position="467"/>
        <end position="486"/>
    </location>
</feature>
<gene>
    <name evidence="8" type="ORF">Cvel_27819</name>
</gene>
<dbReference type="PANTHER" id="PTHR23510">
    <property type="entry name" value="INNER MEMBRANE TRANSPORT PROTEIN YAJR"/>
    <property type="match status" value="1"/>
</dbReference>
<dbReference type="CDD" id="cd14447">
    <property type="entry name" value="SPX"/>
    <property type="match status" value="1"/>
</dbReference>
<evidence type="ECO:0000313" key="8">
    <source>
        <dbReference type="EMBL" id="CEM43834.1"/>
    </source>
</evidence>
<dbReference type="SUPFAM" id="SSF103473">
    <property type="entry name" value="MFS general substrate transporter"/>
    <property type="match status" value="1"/>
</dbReference>
<evidence type="ECO:0000256" key="6">
    <source>
        <dbReference type="SAM" id="Phobius"/>
    </source>
</evidence>
<protein>
    <recommendedName>
        <fullName evidence="7">SPX domain-containing protein</fullName>
    </recommendedName>
</protein>
<organism evidence="8">
    <name type="scientific">Chromera velia CCMP2878</name>
    <dbReference type="NCBI Taxonomy" id="1169474"/>
    <lineage>
        <taxon>Eukaryota</taxon>
        <taxon>Sar</taxon>
        <taxon>Alveolata</taxon>
        <taxon>Colpodellida</taxon>
        <taxon>Chromeraceae</taxon>
        <taxon>Chromera</taxon>
    </lineage>
</organism>
<keyword evidence="4 6" id="KW-0472">Membrane</keyword>
<evidence type="ECO:0000259" key="7">
    <source>
        <dbReference type="PROSITE" id="PS51382"/>
    </source>
</evidence>
<accession>A0A0G4HID4</accession>
<dbReference type="GO" id="GO:0022857">
    <property type="term" value="F:transmembrane transporter activity"/>
    <property type="evidence" value="ECO:0007669"/>
    <property type="project" value="InterPro"/>
</dbReference>
<dbReference type="InterPro" id="IPR004331">
    <property type="entry name" value="SPX_dom"/>
</dbReference>
<evidence type="ECO:0000256" key="1">
    <source>
        <dbReference type="ARBA" id="ARBA00004141"/>
    </source>
</evidence>
<proteinExistence type="predicted"/>
<feature type="transmembrane region" description="Helical" evidence="6">
    <location>
        <begin position="506"/>
        <end position="525"/>
    </location>
</feature>
<feature type="transmembrane region" description="Helical" evidence="6">
    <location>
        <begin position="430"/>
        <end position="447"/>
    </location>
</feature>
<feature type="region of interest" description="Disordered" evidence="5">
    <location>
        <begin position="552"/>
        <end position="573"/>
    </location>
</feature>
<comment type="subcellular location">
    <subcellularLocation>
        <location evidence="1">Membrane</location>
        <topology evidence="1">Multi-pass membrane protein</topology>
    </subcellularLocation>
</comment>
<sequence>MVAFGDLIEKQKYYKWADRYVDYNGLKETVEAISKAVKDFSEDRGKEVVIGLCENFADRLDAEIEKCSSHFKEQMEKSISVLCEIRETWGKFAERPSPEILLESYTTCKRLVRHLSRNLKFVELNAEAVRKILKKCDKEVTRSTGFKAFPKGFVDHFIRNRLRPDRTSSLEQLHLVELDKIQLIYIEVHSLIAEMQEIEEAWVRERKVDAEFLFRLHEEKDVTSADGLDEIALFRETSAETAGSRLRADSSGRPVPVQVTMTRGRSGSVLLSQGDGGEVTIEVEDGKAPQLRRQDTYGLLQELRSQAQQTVEKTRLYRWLANEANVDYEREPVGEATWMGLFLNNYNTFLYMSNYYIAIPTAAEYAAAVGLSDTMSGALLAMAPLSSMASSVLYSVWSNRNFKQPLVFCTVILVIGNLLYAAAYDFRSPLMLFVGRLVVGFGGNRAVNRRYIADFTTIESRTFHSAIFVAVGSLGMTLGPGSQVVLDDINFTIPYVNLSVNPMTAPGWVMVVLWIIFFFQTIFGFQEPSRRYARERELLFQGLFEAGANAQQQDVEGGNQTNPSPSAANPGPGLGVSGRSARVVEIPSSGGNKLEEQMGRFGKDWPRYMAPWDLSGTWLCLFLYIVLKAVQEAFQTACPLVTAHYFEWTTADVGGLLALIGIVVLPFNLLIGKLSKKVDDRAAQLFSLFMLAVGCALTVAVDPQRYSVAQYVSGGLVLFIAAQV</sequence>
<feature type="transmembrane region" description="Helical" evidence="6">
    <location>
        <begin position="406"/>
        <end position="424"/>
    </location>
</feature>
<dbReference type="InterPro" id="IPR011701">
    <property type="entry name" value="MFS"/>
</dbReference>
<dbReference type="EMBL" id="CDMZ01002772">
    <property type="protein sequence ID" value="CEM43834.1"/>
    <property type="molecule type" value="Genomic_DNA"/>
</dbReference>
<dbReference type="GO" id="GO:0016020">
    <property type="term" value="C:membrane"/>
    <property type="evidence" value="ECO:0007669"/>
    <property type="project" value="UniProtKB-SubCell"/>
</dbReference>
<dbReference type="Gene3D" id="1.20.1250.20">
    <property type="entry name" value="MFS general substrate transporter like domains"/>
    <property type="match status" value="1"/>
</dbReference>
<feature type="transmembrane region" description="Helical" evidence="6">
    <location>
        <begin position="375"/>
        <end position="394"/>
    </location>
</feature>
<evidence type="ECO:0000256" key="4">
    <source>
        <dbReference type="ARBA" id="ARBA00023136"/>
    </source>
</evidence>
<keyword evidence="3 6" id="KW-1133">Transmembrane helix</keyword>
<feature type="transmembrane region" description="Helical" evidence="6">
    <location>
        <begin position="608"/>
        <end position="627"/>
    </location>
</feature>
<dbReference type="AlphaFoldDB" id="A0A0G4HID4"/>
<feature type="compositionally biased region" description="Polar residues" evidence="5">
    <location>
        <begin position="552"/>
        <end position="567"/>
    </location>
</feature>
<evidence type="ECO:0000256" key="5">
    <source>
        <dbReference type="SAM" id="MobiDB-lite"/>
    </source>
</evidence>
<feature type="transmembrane region" description="Helical" evidence="6">
    <location>
        <begin position="653"/>
        <end position="671"/>
    </location>
</feature>